<name>A0A8W8LZ04_MAGGI</name>
<keyword evidence="11" id="KW-0443">Lipid metabolism</keyword>
<dbReference type="Gene3D" id="2.40.110.10">
    <property type="entry name" value="Butyryl-CoA Dehydrogenase, subunit A, domain 2"/>
    <property type="match status" value="1"/>
</dbReference>
<keyword evidence="9" id="KW-0067">ATP-binding</keyword>
<dbReference type="GO" id="GO:0003997">
    <property type="term" value="F:acyl-CoA oxidase activity"/>
    <property type="evidence" value="ECO:0007669"/>
    <property type="project" value="InterPro"/>
</dbReference>
<evidence type="ECO:0000313" key="20">
    <source>
        <dbReference type="Proteomes" id="UP000005408"/>
    </source>
</evidence>
<dbReference type="EnsemblMetazoa" id="G30503.2">
    <property type="protein sequence ID" value="G30503.2:cds"/>
    <property type="gene ID" value="G30503"/>
</dbReference>
<comment type="similarity">
    <text evidence="4 13">Belongs to the acyl-CoA oxidase family.</text>
</comment>
<evidence type="ECO:0000256" key="2">
    <source>
        <dbReference type="ARBA" id="ARBA00004275"/>
    </source>
</evidence>
<dbReference type="PANTHER" id="PTHR10909">
    <property type="entry name" value="ELECTRON TRANSPORT OXIDOREDUCTASE"/>
    <property type="match status" value="1"/>
</dbReference>
<dbReference type="Pfam" id="PF22924">
    <property type="entry name" value="ACOX_C_alpha1"/>
    <property type="match status" value="1"/>
</dbReference>
<evidence type="ECO:0000256" key="7">
    <source>
        <dbReference type="ARBA" id="ARBA00022827"/>
    </source>
</evidence>
<feature type="binding site" evidence="15">
    <location>
        <position position="155"/>
    </location>
    <ligand>
        <name>FAD</name>
        <dbReference type="ChEBI" id="CHEBI:57692"/>
    </ligand>
</feature>
<dbReference type="GO" id="GO:0005524">
    <property type="term" value="F:ATP binding"/>
    <property type="evidence" value="ECO:0007669"/>
    <property type="project" value="UniProtKB-KW"/>
</dbReference>
<evidence type="ECO:0000256" key="3">
    <source>
        <dbReference type="ARBA" id="ARBA00004846"/>
    </source>
</evidence>
<dbReference type="InterPro" id="IPR036250">
    <property type="entry name" value="AcylCo_DH-like_C"/>
</dbReference>
<dbReference type="InterPro" id="IPR002655">
    <property type="entry name" value="Acyl-CoA_oxidase_C"/>
</dbReference>
<sequence>MSAAAILDLGKIPSKVNPELQSERDCSSLTPYISEITAIVDGGRNNTEKRRQIERILFKDPLFRDCAIDSVYKPRDEMYARGVERSVRLFALKEEYNWTDEEFGIAVYVINHQYSLGLHTVMFIPALERLSTEQQKAKWLHLARNYQIIGTYAQTELGHGTNLQGLETIATYDATTEEFILNTPTVTSIKWWPGALGKSVNYAIILATLIIDGKKHGMHPFLTPLRSTEDHKPLPGVKVGDIGPKLTFNTVDNGYLILNNVRIPRENMLMKNAQVSREGHFTSRGPSKANYSAMILVRVTIVNWCSVILSNSSTITVRYSAVRRQSTLDSSSEKESKILDYQTQQYKVFPSLATAYALFFVSKTLKNRYLKTYAEIMKGNFKNLPEIHCQSAGMKALSAEMTVELLEISRQACGGHGYLAASALGDAVASAKALVTVEGENTVLYLQVARYLMKRFAAAVSGERLSGSTEYLCMDPIKYSCPINSPGDCMNVSLLCQVYRFRAYRMISKAARMLQRDIEGGKKQHKAMNDNLVQLVRAARAHLLYCMMVDYKESMNQLQISVPVSKALNNLLVFFTVFNIVKNAGDFLETESIGLPQMEWLKETEVKMLAEIRPDAVSLVDAFDIHDNTHGSVLGCYDGNVYERMLKSTQNEPLNQCDVHYSFHQHLKPFLQRNNTSKL</sequence>
<dbReference type="AlphaFoldDB" id="A0A8W8LZ04"/>
<evidence type="ECO:0000256" key="6">
    <source>
        <dbReference type="ARBA" id="ARBA00022741"/>
    </source>
</evidence>
<dbReference type="SUPFAM" id="SSF56645">
    <property type="entry name" value="Acyl-CoA dehydrogenase NM domain-like"/>
    <property type="match status" value="1"/>
</dbReference>
<dbReference type="InterPro" id="IPR055060">
    <property type="entry name" value="ACOX_C_alpha1"/>
</dbReference>
<dbReference type="FunFam" id="2.40.110.10:FF:000003">
    <property type="entry name" value="Acyl-coenzyme A oxidase"/>
    <property type="match status" value="1"/>
</dbReference>
<feature type="active site" description="Proton acceptor" evidence="14">
    <location>
        <position position="438"/>
    </location>
</feature>
<dbReference type="InterPro" id="IPR012258">
    <property type="entry name" value="Acyl-CoA_oxidase"/>
</dbReference>
<protein>
    <recommendedName>
        <fullName evidence="13">Acyl-coenzyme A oxidase</fullName>
    </recommendedName>
</protein>
<keyword evidence="10" id="KW-0560">Oxidoreductase</keyword>
<dbReference type="GO" id="GO:0055088">
    <property type="term" value="P:lipid homeostasis"/>
    <property type="evidence" value="ECO:0007669"/>
    <property type="project" value="TreeGrafter"/>
</dbReference>
<dbReference type="SUPFAM" id="SSF47203">
    <property type="entry name" value="Acyl-CoA dehydrogenase C-terminal domain-like"/>
    <property type="match status" value="2"/>
</dbReference>
<feature type="domain" description="Acyl-coenzyme A oxidase N-terminal" evidence="17">
    <location>
        <begin position="34"/>
        <end position="149"/>
    </location>
</feature>
<comment type="subcellular location">
    <subcellularLocation>
        <location evidence="2">Peroxisome</location>
    </subcellularLocation>
</comment>
<dbReference type="OMA" id="NHGVHCF"/>
<dbReference type="PANTHER" id="PTHR10909:SF250">
    <property type="entry name" value="PEROXISOMAL ACYL-COENZYME A OXIDASE 1"/>
    <property type="match status" value="1"/>
</dbReference>
<evidence type="ECO:0000256" key="12">
    <source>
        <dbReference type="ARBA" id="ARBA00023140"/>
    </source>
</evidence>
<dbReference type="Gene3D" id="1.10.540.10">
    <property type="entry name" value="Acyl-CoA dehydrogenase/oxidase, N-terminal domain"/>
    <property type="match status" value="1"/>
</dbReference>
<dbReference type="Gene3D" id="1.20.140.10">
    <property type="entry name" value="Butyryl-CoA Dehydrogenase, subunit A, domain 3"/>
    <property type="match status" value="2"/>
</dbReference>
<dbReference type="FunFam" id="1.10.540.10:FF:000006">
    <property type="entry name" value="Acyl-coenzyme A oxidase"/>
    <property type="match status" value="1"/>
</dbReference>
<comment type="pathway">
    <text evidence="3">Lipid metabolism; peroxisomal fatty acid beta-oxidation.</text>
</comment>
<keyword evidence="5 13" id="KW-0285">Flavoprotein</keyword>
<comment type="cofactor">
    <cofactor evidence="1">
        <name>FAD</name>
        <dbReference type="ChEBI" id="CHEBI:57692"/>
    </cofactor>
</comment>
<evidence type="ECO:0000256" key="1">
    <source>
        <dbReference type="ARBA" id="ARBA00001974"/>
    </source>
</evidence>
<dbReference type="InterPro" id="IPR037069">
    <property type="entry name" value="AcylCoA_DH/ox_N_sf"/>
</dbReference>
<evidence type="ECO:0000256" key="10">
    <source>
        <dbReference type="ARBA" id="ARBA00023002"/>
    </source>
</evidence>
<organism evidence="19 20">
    <name type="scientific">Magallana gigas</name>
    <name type="common">Pacific oyster</name>
    <name type="synonym">Crassostrea gigas</name>
    <dbReference type="NCBI Taxonomy" id="29159"/>
    <lineage>
        <taxon>Eukaryota</taxon>
        <taxon>Metazoa</taxon>
        <taxon>Spiralia</taxon>
        <taxon>Lophotrochozoa</taxon>
        <taxon>Mollusca</taxon>
        <taxon>Bivalvia</taxon>
        <taxon>Autobranchia</taxon>
        <taxon>Pteriomorphia</taxon>
        <taxon>Ostreida</taxon>
        <taxon>Ostreoidea</taxon>
        <taxon>Ostreidae</taxon>
        <taxon>Magallana</taxon>
    </lineage>
</organism>
<evidence type="ECO:0000259" key="16">
    <source>
        <dbReference type="Pfam" id="PF01756"/>
    </source>
</evidence>
<evidence type="ECO:0000256" key="11">
    <source>
        <dbReference type="ARBA" id="ARBA00023098"/>
    </source>
</evidence>
<feature type="binding site" evidence="15">
    <location>
        <position position="194"/>
    </location>
    <ligand>
        <name>FAD</name>
        <dbReference type="ChEBI" id="CHEBI:57692"/>
    </ligand>
</feature>
<proteinExistence type="inferred from homology"/>
<dbReference type="InterPro" id="IPR046373">
    <property type="entry name" value="Acyl-CoA_Oxase/DH_mid-dom_sf"/>
</dbReference>
<evidence type="ECO:0000256" key="9">
    <source>
        <dbReference type="ARBA" id="ARBA00022840"/>
    </source>
</evidence>
<evidence type="ECO:0000313" key="19">
    <source>
        <dbReference type="EnsemblMetazoa" id="G30503.2:cds"/>
    </source>
</evidence>
<feature type="domain" description="Acyl-CoA oxidase C-terminal" evidence="16">
    <location>
        <begin position="493"/>
        <end position="672"/>
    </location>
</feature>
<keyword evidence="12" id="KW-0576">Peroxisome</keyword>
<keyword evidence="7 13" id="KW-0274">FAD</keyword>
<evidence type="ECO:0000256" key="13">
    <source>
        <dbReference type="PIRNR" id="PIRNR000168"/>
    </source>
</evidence>
<evidence type="ECO:0000256" key="5">
    <source>
        <dbReference type="ARBA" id="ARBA00022630"/>
    </source>
</evidence>
<dbReference type="Pfam" id="PF14749">
    <property type="entry name" value="Acyl-CoA_ox_N"/>
    <property type="match status" value="1"/>
</dbReference>
<evidence type="ECO:0000256" key="4">
    <source>
        <dbReference type="ARBA" id="ARBA00006288"/>
    </source>
</evidence>
<accession>A0A8W8LZ04</accession>
<reference evidence="19" key="1">
    <citation type="submission" date="2022-08" db="UniProtKB">
        <authorList>
            <consortium name="EnsemblMetazoa"/>
        </authorList>
    </citation>
    <scope>IDENTIFICATION</scope>
    <source>
        <strain evidence="19">05x7-T-G4-1.051#20</strain>
    </source>
</reference>
<dbReference type="InterPro" id="IPR009100">
    <property type="entry name" value="AcylCoA_DH/oxidase_NM_dom_sf"/>
</dbReference>
<dbReference type="GO" id="GO:0033540">
    <property type="term" value="P:fatty acid beta-oxidation using acyl-CoA oxidase"/>
    <property type="evidence" value="ECO:0007669"/>
    <property type="project" value="TreeGrafter"/>
</dbReference>
<dbReference type="OrthoDB" id="538336at2759"/>
<dbReference type="InterPro" id="IPR029320">
    <property type="entry name" value="Acyl-CoA_ox_N"/>
</dbReference>
<dbReference type="Proteomes" id="UP000005408">
    <property type="component" value="Unassembled WGS sequence"/>
</dbReference>
<keyword evidence="6" id="KW-0547">Nucleotide-binding</keyword>
<dbReference type="Pfam" id="PF01756">
    <property type="entry name" value="ACOX"/>
    <property type="match status" value="1"/>
</dbReference>
<evidence type="ECO:0000256" key="8">
    <source>
        <dbReference type="ARBA" id="ARBA00022832"/>
    </source>
</evidence>
<keyword evidence="8" id="KW-0276">Fatty acid metabolism</keyword>
<dbReference type="EnsemblMetazoa" id="G30503.1">
    <property type="protein sequence ID" value="G30503.1:cds"/>
    <property type="gene ID" value="G30503"/>
</dbReference>
<dbReference type="GO" id="GO:0071949">
    <property type="term" value="F:FAD binding"/>
    <property type="evidence" value="ECO:0007669"/>
    <property type="project" value="InterPro"/>
</dbReference>
<dbReference type="EnsemblMetazoa" id="G30503.4">
    <property type="protein sequence ID" value="G30503.4:cds"/>
    <property type="gene ID" value="G30503"/>
</dbReference>
<keyword evidence="20" id="KW-1185">Reference proteome</keyword>
<dbReference type="GO" id="GO:0005504">
    <property type="term" value="F:fatty acid binding"/>
    <property type="evidence" value="ECO:0007669"/>
    <property type="project" value="TreeGrafter"/>
</dbReference>
<dbReference type="GO" id="GO:0005777">
    <property type="term" value="C:peroxisome"/>
    <property type="evidence" value="ECO:0007669"/>
    <property type="project" value="UniProtKB-SubCell"/>
</dbReference>
<evidence type="ECO:0000256" key="15">
    <source>
        <dbReference type="PIRSR" id="PIRSR000168-2"/>
    </source>
</evidence>
<feature type="domain" description="Acyl-CoA oxidase C-alpha1" evidence="18">
    <location>
        <begin position="291"/>
        <end position="453"/>
    </location>
</feature>
<evidence type="ECO:0000259" key="17">
    <source>
        <dbReference type="Pfam" id="PF14749"/>
    </source>
</evidence>
<dbReference type="FunFam" id="1.20.140.10:FF:000013">
    <property type="entry name" value="Acyl-coenzyme A oxidase"/>
    <property type="match status" value="1"/>
</dbReference>
<evidence type="ECO:0000256" key="14">
    <source>
        <dbReference type="PIRSR" id="PIRSR000168-1"/>
    </source>
</evidence>
<evidence type="ECO:0000259" key="18">
    <source>
        <dbReference type="Pfam" id="PF22924"/>
    </source>
</evidence>
<dbReference type="FunFam" id="1.20.140.10:FF:000005">
    <property type="entry name" value="Acyl-coenzyme A oxidase"/>
    <property type="match status" value="1"/>
</dbReference>
<dbReference type="PIRSF" id="PIRSF000168">
    <property type="entry name" value="Acyl-CoA_oxidase"/>
    <property type="match status" value="1"/>
</dbReference>